<dbReference type="GO" id="GO:0005576">
    <property type="term" value="C:extracellular region"/>
    <property type="evidence" value="ECO:0007669"/>
    <property type="project" value="UniProtKB-SubCell"/>
</dbReference>
<evidence type="ECO:0000256" key="4">
    <source>
        <dbReference type="ARBA" id="ARBA00022475"/>
    </source>
</evidence>
<evidence type="ECO:0000256" key="1">
    <source>
        <dbReference type="ARBA" id="ARBA00004609"/>
    </source>
</evidence>
<organism evidence="19 20">
    <name type="scientific">Passalora fulva</name>
    <name type="common">Tomato leaf mold</name>
    <name type="synonym">Cladosporium fulvum</name>
    <dbReference type="NCBI Taxonomy" id="5499"/>
    <lineage>
        <taxon>Eukaryota</taxon>
        <taxon>Fungi</taxon>
        <taxon>Dikarya</taxon>
        <taxon>Ascomycota</taxon>
        <taxon>Pezizomycotina</taxon>
        <taxon>Dothideomycetes</taxon>
        <taxon>Dothideomycetidae</taxon>
        <taxon>Mycosphaerellales</taxon>
        <taxon>Mycosphaerellaceae</taxon>
        <taxon>Fulvia</taxon>
    </lineage>
</organism>
<evidence type="ECO:0000256" key="17">
    <source>
        <dbReference type="SAM" id="SignalP"/>
    </source>
</evidence>
<evidence type="ECO:0000256" key="5">
    <source>
        <dbReference type="ARBA" id="ARBA00022525"/>
    </source>
</evidence>
<protein>
    <recommendedName>
        <fullName evidence="18">CFEM domain-containing protein</fullName>
    </recommendedName>
</protein>
<evidence type="ECO:0000256" key="7">
    <source>
        <dbReference type="ARBA" id="ARBA00022622"/>
    </source>
</evidence>
<dbReference type="KEGG" id="ffu:CLAFUR5_05417"/>
<keyword evidence="9 17" id="KW-0732">Signal</keyword>
<evidence type="ECO:0000256" key="10">
    <source>
        <dbReference type="ARBA" id="ARBA00023004"/>
    </source>
</evidence>
<evidence type="ECO:0000313" key="19">
    <source>
        <dbReference type="EMBL" id="UJO17755.1"/>
    </source>
</evidence>
<dbReference type="GeneID" id="71985295"/>
<feature type="binding site" description="axial binding residue" evidence="15">
    <location>
        <position position="41"/>
    </location>
    <ligand>
        <name>heme</name>
        <dbReference type="ChEBI" id="CHEBI:30413"/>
    </ligand>
    <ligandPart>
        <name>Fe</name>
        <dbReference type="ChEBI" id="CHEBI:18248"/>
    </ligandPart>
</feature>
<evidence type="ECO:0000256" key="13">
    <source>
        <dbReference type="ARBA" id="ARBA00023180"/>
    </source>
</evidence>
<dbReference type="SMART" id="SM00747">
    <property type="entry name" value="CFEM"/>
    <property type="match status" value="1"/>
</dbReference>
<dbReference type="PROSITE" id="PS52012">
    <property type="entry name" value="CFEM"/>
    <property type="match status" value="1"/>
</dbReference>
<dbReference type="OrthoDB" id="10615203at2759"/>
<feature type="disulfide bond" evidence="15">
    <location>
        <begin position="46"/>
        <end position="79"/>
    </location>
</feature>
<dbReference type="PANTHER" id="PTHR37928:SF2">
    <property type="entry name" value="GPI ANCHORED CFEM DOMAIN PROTEIN (AFU_ORTHOLOGUE AFUA_6G10580)"/>
    <property type="match status" value="1"/>
</dbReference>
<feature type="region of interest" description="Disordered" evidence="16">
    <location>
        <begin position="159"/>
        <end position="197"/>
    </location>
</feature>
<keyword evidence="6 15" id="KW-0349">Heme</keyword>
<sequence>MRLTTLLFGSLAGFAIAAKLPDCAGSCISQAVKTTGCSSRDSQCICSHDSFESSVKQCTVTNCGEGKASGAAAFVADFCKSVNDLKKRHGRWQGNQKQSKHSKNNSQYHQQRDTQYKQKDFKGKVVTPPKYGKPSAPVYAYVASMTVWDSAPSATIYAPGQSPAAKPSSNPYNSGSGQGGWAKANGDRPAYAPPAAPAAPSPTIYAPGHYPAAVPSSNPWNVGSGHGGWPKANPGEQPAHPPAAPSAAPSYRPSYAPSYRPSYAPSMASAAPSAAPSGYWAKSTYGKAKGTYGRGRR</sequence>
<keyword evidence="11" id="KW-0472">Membrane</keyword>
<keyword evidence="8 15" id="KW-0479">Metal-binding</keyword>
<feature type="signal peptide" evidence="17">
    <location>
        <begin position="1"/>
        <end position="17"/>
    </location>
</feature>
<dbReference type="GO" id="GO:0098552">
    <property type="term" value="C:side of membrane"/>
    <property type="evidence" value="ECO:0007669"/>
    <property type="project" value="UniProtKB-KW"/>
</dbReference>
<comment type="similarity">
    <text evidence="3">Belongs to the RBT5 family.</text>
</comment>
<dbReference type="InterPro" id="IPR051735">
    <property type="entry name" value="CFEM_domain"/>
</dbReference>
<keyword evidence="13" id="KW-0325">Glycoprotein</keyword>
<feature type="domain" description="CFEM" evidence="18">
    <location>
        <begin position="1"/>
        <end position="106"/>
    </location>
</feature>
<reference evidence="19" key="2">
    <citation type="journal article" date="2022" name="Microb. Genom.">
        <title>A chromosome-scale genome assembly of the tomato pathogen Cladosporium fulvum reveals a compartmentalized genome architecture and the presence of a dispensable chromosome.</title>
        <authorList>
            <person name="Zaccaron A.Z."/>
            <person name="Chen L.H."/>
            <person name="Samaras A."/>
            <person name="Stergiopoulos I."/>
        </authorList>
    </citation>
    <scope>NUCLEOTIDE SEQUENCE</scope>
    <source>
        <strain evidence="19">Race5_Kim</strain>
    </source>
</reference>
<accession>A0A9Q8LI15</accession>
<evidence type="ECO:0000256" key="15">
    <source>
        <dbReference type="PROSITE-ProRule" id="PRU01356"/>
    </source>
</evidence>
<feature type="region of interest" description="Disordered" evidence="16">
    <location>
        <begin position="89"/>
        <end position="128"/>
    </location>
</feature>
<dbReference type="RefSeq" id="XP_047762121.1">
    <property type="nucleotide sequence ID" value="XM_047904565.1"/>
</dbReference>
<dbReference type="Pfam" id="PF05730">
    <property type="entry name" value="CFEM"/>
    <property type="match status" value="1"/>
</dbReference>
<feature type="disulfide bond" evidence="15">
    <location>
        <begin position="23"/>
        <end position="63"/>
    </location>
</feature>
<evidence type="ECO:0000256" key="12">
    <source>
        <dbReference type="ARBA" id="ARBA00023157"/>
    </source>
</evidence>
<keyword evidence="20" id="KW-1185">Reference proteome</keyword>
<evidence type="ECO:0000256" key="8">
    <source>
        <dbReference type="ARBA" id="ARBA00022723"/>
    </source>
</evidence>
<keyword evidence="4" id="KW-1003">Cell membrane</keyword>
<dbReference type="Proteomes" id="UP000756132">
    <property type="component" value="Chromosome 5"/>
</dbReference>
<gene>
    <name evidence="19" type="ORF">CLAFUR5_05417</name>
</gene>
<evidence type="ECO:0000256" key="11">
    <source>
        <dbReference type="ARBA" id="ARBA00023136"/>
    </source>
</evidence>
<dbReference type="EMBL" id="CP090167">
    <property type="protein sequence ID" value="UJO17755.1"/>
    <property type="molecule type" value="Genomic_DNA"/>
</dbReference>
<comment type="subcellular location">
    <subcellularLocation>
        <location evidence="1">Cell membrane</location>
        <topology evidence="1">Lipid-anchor</topology>
        <topology evidence="1">GPI-anchor</topology>
    </subcellularLocation>
    <subcellularLocation>
        <location evidence="2">Secreted</location>
    </subcellularLocation>
</comment>
<feature type="compositionally biased region" description="Low complexity" evidence="16">
    <location>
        <begin position="245"/>
        <end position="277"/>
    </location>
</feature>
<feature type="region of interest" description="Disordered" evidence="16">
    <location>
        <begin position="215"/>
        <end position="297"/>
    </location>
</feature>
<dbReference type="AlphaFoldDB" id="A0A9Q8LI15"/>
<keyword evidence="5" id="KW-0964">Secreted</keyword>
<keyword evidence="12 15" id="KW-1015">Disulfide bond</keyword>
<feature type="chain" id="PRO_5040277089" description="CFEM domain-containing protein" evidence="17">
    <location>
        <begin position="18"/>
        <end position="297"/>
    </location>
</feature>
<reference evidence="19" key="1">
    <citation type="submission" date="2021-12" db="EMBL/GenBank/DDBJ databases">
        <authorList>
            <person name="Zaccaron A."/>
            <person name="Stergiopoulos I."/>
        </authorList>
    </citation>
    <scope>NUCLEOTIDE SEQUENCE</scope>
    <source>
        <strain evidence="19">Race5_Kim</strain>
    </source>
</reference>
<feature type="compositionally biased region" description="Basic and acidic residues" evidence="16">
    <location>
        <begin position="110"/>
        <end position="123"/>
    </location>
</feature>
<evidence type="ECO:0000259" key="18">
    <source>
        <dbReference type="PROSITE" id="PS52012"/>
    </source>
</evidence>
<evidence type="ECO:0000256" key="2">
    <source>
        <dbReference type="ARBA" id="ARBA00004613"/>
    </source>
</evidence>
<feature type="disulfide bond" evidence="15">
    <location>
        <begin position="27"/>
        <end position="58"/>
    </location>
</feature>
<evidence type="ECO:0000256" key="16">
    <source>
        <dbReference type="SAM" id="MobiDB-lite"/>
    </source>
</evidence>
<evidence type="ECO:0000256" key="3">
    <source>
        <dbReference type="ARBA" id="ARBA00010031"/>
    </source>
</evidence>
<keyword evidence="7" id="KW-0336">GPI-anchor</keyword>
<proteinExistence type="inferred from homology"/>
<dbReference type="InterPro" id="IPR008427">
    <property type="entry name" value="Extracellular_membr_CFEM_dom"/>
</dbReference>
<evidence type="ECO:0000256" key="6">
    <source>
        <dbReference type="ARBA" id="ARBA00022617"/>
    </source>
</evidence>
<name>A0A9Q8LI15_PASFU</name>
<keyword evidence="10 15" id="KW-0408">Iron</keyword>
<evidence type="ECO:0000256" key="14">
    <source>
        <dbReference type="ARBA" id="ARBA00023288"/>
    </source>
</evidence>
<dbReference type="GO" id="GO:0046872">
    <property type="term" value="F:metal ion binding"/>
    <property type="evidence" value="ECO:0007669"/>
    <property type="project" value="UniProtKB-UniRule"/>
</dbReference>
<dbReference type="GO" id="GO:0005886">
    <property type="term" value="C:plasma membrane"/>
    <property type="evidence" value="ECO:0007669"/>
    <property type="project" value="UniProtKB-SubCell"/>
</dbReference>
<evidence type="ECO:0000256" key="9">
    <source>
        <dbReference type="ARBA" id="ARBA00022729"/>
    </source>
</evidence>
<keyword evidence="14" id="KW-0449">Lipoprotein</keyword>
<evidence type="ECO:0000313" key="20">
    <source>
        <dbReference type="Proteomes" id="UP000756132"/>
    </source>
</evidence>
<dbReference type="PANTHER" id="PTHR37928">
    <property type="entry name" value="CFEM DOMAIN PROTEIN (AFU_ORTHOLOGUE AFUA_6G14090)"/>
    <property type="match status" value="1"/>
</dbReference>
<feature type="disulfide bond" evidence="15">
    <location>
        <begin position="37"/>
        <end position="44"/>
    </location>
</feature>